<accession>A0AA88XUH7</accession>
<comment type="caution">
    <text evidence="2">The sequence shown here is derived from an EMBL/GenBank/DDBJ whole genome shotgun (WGS) entry which is preliminary data.</text>
</comment>
<dbReference type="AlphaFoldDB" id="A0AA88XUH7"/>
<dbReference type="CDD" id="cd09275">
    <property type="entry name" value="RNase_HI_RT_DIRS1"/>
    <property type="match status" value="1"/>
</dbReference>
<dbReference type="GO" id="GO:0003676">
    <property type="term" value="F:nucleic acid binding"/>
    <property type="evidence" value="ECO:0007669"/>
    <property type="project" value="InterPro"/>
</dbReference>
<dbReference type="Pfam" id="PF13456">
    <property type="entry name" value="RVT_3"/>
    <property type="match status" value="1"/>
</dbReference>
<sequence length="183" mass="21059">MQLWLTFLRDYNGSTYFPERDWDSNSTLHLFTNSAENAKLGCRAILGNHWVNLKWPEAWESSKIIREITFLELVPIALAISIWGNVLKNRKIIFHIDNEALVNIINCQTSKSRNAMTLLRPLILALMKSNITFKAVHIEGAKNNAADALSRFQWSRFRQEMPGADTEPTSIPTEFLNLLWTVK</sequence>
<dbReference type="PANTHER" id="PTHR33050:SF8">
    <property type="entry name" value="REVERSE TRANSCRIPTASE DOMAIN-CONTAINING PROTEIN"/>
    <property type="match status" value="1"/>
</dbReference>
<organism evidence="2 3">
    <name type="scientific">Pinctada imbricata</name>
    <name type="common">Atlantic pearl-oyster</name>
    <name type="synonym">Pinctada martensii</name>
    <dbReference type="NCBI Taxonomy" id="66713"/>
    <lineage>
        <taxon>Eukaryota</taxon>
        <taxon>Metazoa</taxon>
        <taxon>Spiralia</taxon>
        <taxon>Lophotrochozoa</taxon>
        <taxon>Mollusca</taxon>
        <taxon>Bivalvia</taxon>
        <taxon>Autobranchia</taxon>
        <taxon>Pteriomorphia</taxon>
        <taxon>Pterioida</taxon>
        <taxon>Pterioidea</taxon>
        <taxon>Pteriidae</taxon>
        <taxon>Pinctada</taxon>
    </lineage>
</organism>
<protein>
    <recommendedName>
        <fullName evidence="1">RNase H type-1 domain-containing protein</fullName>
    </recommendedName>
</protein>
<name>A0AA88XUH7_PINIB</name>
<dbReference type="InterPro" id="IPR052055">
    <property type="entry name" value="Hepadnavirus_pol/RT"/>
</dbReference>
<reference evidence="2" key="1">
    <citation type="submission" date="2019-08" db="EMBL/GenBank/DDBJ databases">
        <title>The improved chromosome-level genome for the pearl oyster Pinctada fucata martensii using PacBio sequencing and Hi-C.</title>
        <authorList>
            <person name="Zheng Z."/>
        </authorList>
    </citation>
    <scope>NUCLEOTIDE SEQUENCE</scope>
    <source>
        <strain evidence="2">ZZ-2019</strain>
        <tissue evidence="2">Adductor muscle</tissue>
    </source>
</reference>
<feature type="domain" description="RNase H type-1" evidence="1">
    <location>
        <begin position="89"/>
        <end position="151"/>
    </location>
</feature>
<evidence type="ECO:0000259" key="1">
    <source>
        <dbReference type="Pfam" id="PF13456"/>
    </source>
</evidence>
<dbReference type="InterPro" id="IPR002156">
    <property type="entry name" value="RNaseH_domain"/>
</dbReference>
<evidence type="ECO:0000313" key="2">
    <source>
        <dbReference type="EMBL" id="KAK3092716.1"/>
    </source>
</evidence>
<keyword evidence="3" id="KW-1185">Reference proteome</keyword>
<dbReference type="EMBL" id="VSWD01000009">
    <property type="protein sequence ID" value="KAK3092716.1"/>
    <property type="molecule type" value="Genomic_DNA"/>
</dbReference>
<evidence type="ECO:0000313" key="3">
    <source>
        <dbReference type="Proteomes" id="UP001186944"/>
    </source>
</evidence>
<dbReference type="PANTHER" id="PTHR33050">
    <property type="entry name" value="REVERSE TRANSCRIPTASE DOMAIN-CONTAINING PROTEIN"/>
    <property type="match status" value="1"/>
</dbReference>
<dbReference type="Proteomes" id="UP001186944">
    <property type="component" value="Unassembled WGS sequence"/>
</dbReference>
<proteinExistence type="predicted"/>
<gene>
    <name evidence="2" type="ORF">FSP39_006417</name>
</gene>
<dbReference type="GO" id="GO:0004523">
    <property type="term" value="F:RNA-DNA hybrid ribonuclease activity"/>
    <property type="evidence" value="ECO:0007669"/>
    <property type="project" value="InterPro"/>
</dbReference>